<dbReference type="EMBL" id="JHEG04000001">
    <property type="protein sequence ID" value="KAF3884817.1"/>
    <property type="molecule type" value="Genomic_DNA"/>
</dbReference>
<dbReference type="GO" id="GO:0005829">
    <property type="term" value="C:cytosol"/>
    <property type="evidence" value="ECO:0007669"/>
    <property type="project" value="TreeGrafter"/>
</dbReference>
<evidence type="ECO:0000259" key="1">
    <source>
        <dbReference type="PROSITE" id="PS50851"/>
    </source>
</evidence>
<proteinExistence type="predicted"/>
<dbReference type="OrthoDB" id="425983at2"/>
<dbReference type="Pfam" id="PF01584">
    <property type="entry name" value="CheW"/>
    <property type="match status" value="1"/>
</dbReference>
<keyword evidence="4" id="KW-1185">Reference proteome</keyword>
<evidence type="ECO:0000313" key="4">
    <source>
        <dbReference type="Proteomes" id="UP000029738"/>
    </source>
</evidence>
<dbReference type="PROSITE" id="PS50851">
    <property type="entry name" value="CHEW"/>
    <property type="match status" value="1"/>
</dbReference>
<feature type="domain" description="CheW-like" evidence="1">
    <location>
        <begin position="26"/>
        <end position="166"/>
    </location>
</feature>
<dbReference type="PANTHER" id="PTHR22617:SF23">
    <property type="entry name" value="CHEMOTAXIS PROTEIN CHEW"/>
    <property type="match status" value="1"/>
</dbReference>
<dbReference type="InterPro" id="IPR039315">
    <property type="entry name" value="CheW"/>
</dbReference>
<dbReference type="Gene3D" id="2.40.50.180">
    <property type="entry name" value="CheA-289, Domain 4"/>
    <property type="match status" value="1"/>
</dbReference>
<dbReference type="PANTHER" id="PTHR22617">
    <property type="entry name" value="CHEMOTAXIS SENSOR HISTIDINE KINASE-RELATED"/>
    <property type="match status" value="1"/>
</dbReference>
<gene>
    <name evidence="3" type="ORF">DA73_0234245</name>
    <name evidence="2" type="ORF">DA73_0400004650</name>
</gene>
<comment type="caution">
    <text evidence="3">The sequence shown here is derived from an EMBL/GenBank/DDBJ whole genome shotgun (WGS) entry which is preliminary data.</text>
</comment>
<dbReference type="STRING" id="1479485.DA73_0234245"/>
<dbReference type="GO" id="GO:0006935">
    <property type="term" value="P:chemotaxis"/>
    <property type="evidence" value="ECO:0007669"/>
    <property type="project" value="InterPro"/>
</dbReference>
<name>A0A0C1N464_9CYAN</name>
<evidence type="ECO:0000313" key="3">
    <source>
        <dbReference type="EMBL" id="KIE09402.1"/>
    </source>
</evidence>
<sequence>MQINSSLTAIDLDPLGLEALLPERNLSKLLRFSLTSQNTALLPLEQVAEVIKVNSVDILPIPEMPNCILGICNWRGEMLWLIDLNHLISYAAPRIATPMAIVVQVNQQAVGLVVERVNDVESHDLEQLQKAVTGLFPRSFLPFVLGVLPSDNLVLDVTAIIQSHLWQIHRQV</sequence>
<accession>A0A0C1N464</accession>
<reference evidence="2" key="2">
    <citation type="submission" date="2019-11" db="EMBL/GenBank/DDBJ databases">
        <title>Improved Assembly of Tolypothrix boutellei genome.</title>
        <authorList>
            <person name="Sarangi A.N."/>
            <person name="Mukherjee M."/>
            <person name="Ghosh S."/>
            <person name="Singh D."/>
            <person name="Das A."/>
            <person name="Kant S."/>
            <person name="Prusty A."/>
            <person name="Tripathy S."/>
        </authorList>
    </citation>
    <scope>NUCLEOTIDE SEQUENCE</scope>
    <source>
        <strain evidence="2">VB521301</strain>
    </source>
</reference>
<dbReference type="SMART" id="SM00260">
    <property type="entry name" value="CheW"/>
    <property type="match status" value="1"/>
</dbReference>
<dbReference type="InterPro" id="IPR036061">
    <property type="entry name" value="CheW-like_dom_sf"/>
</dbReference>
<dbReference type="InterPro" id="IPR002545">
    <property type="entry name" value="CheW-lke_dom"/>
</dbReference>
<dbReference type="AlphaFoldDB" id="A0A0C1N464"/>
<dbReference type="GO" id="GO:0007165">
    <property type="term" value="P:signal transduction"/>
    <property type="evidence" value="ECO:0007669"/>
    <property type="project" value="InterPro"/>
</dbReference>
<dbReference type="RefSeq" id="WP_038084325.1">
    <property type="nucleotide sequence ID" value="NZ_JHEG04000001.1"/>
</dbReference>
<organism evidence="3">
    <name type="scientific">Tolypothrix bouteillei VB521301</name>
    <dbReference type="NCBI Taxonomy" id="1479485"/>
    <lineage>
        <taxon>Bacteria</taxon>
        <taxon>Bacillati</taxon>
        <taxon>Cyanobacteriota</taxon>
        <taxon>Cyanophyceae</taxon>
        <taxon>Nostocales</taxon>
        <taxon>Tolypothrichaceae</taxon>
        <taxon>Tolypothrix</taxon>
    </lineage>
</organism>
<protein>
    <submittedName>
        <fullName evidence="2 3">Chemotaxis protein</fullName>
    </submittedName>
</protein>
<evidence type="ECO:0000313" key="2">
    <source>
        <dbReference type="EMBL" id="KAF3884817.1"/>
    </source>
</evidence>
<reference evidence="3" key="1">
    <citation type="journal article" date="2015" name="Genome Announc.">
        <title>Draft Genome Sequence of Tolypothrix boutellei Strain VB521301.</title>
        <authorList>
            <person name="Chandrababunaidu M.M."/>
            <person name="Singh D."/>
            <person name="Sen D."/>
            <person name="Bhan S."/>
            <person name="Das S."/>
            <person name="Gupta A."/>
            <person name="Adhikary S.P."/>
            <person name="Tripathy S."/>
        </authorList>
    </citation>
    <scope>NUCLEOTIDE SEQUENCE</scope>
    <source>
        <strain evidence="3">VB521301</strain>
    </source>
</reference>
<dbReference type="EMBL" id="JHEG02000058">
    <property type="protein sequence ID" value="KIE09402.1"/>
    <property type="molecule type" value="Genomic_DNA"/>
</dbReference>
<dbReference type="Proteomes" id="UP000029738">
    <property type="component" value="Unassembled WGS sequence"/>
</dbReference>
<dbReference type="SUPFAM" id="SSF50341">
    <property type="entry name" value="CheW-like"/>
    <property type="match status" value="1"/>
</dbReference>